<proteinExistence type="predicted"/>
<sequence>MHPSDFLEYANIGIVVPKDEEFRIEMKYIVATIRSYTISRGVNHTVYESETQMFYTKFKIKVVGRYGDTTGGIRAPWEQFSQGHCKLDSNTIAEAIRPLVETNLILKVKSMILEVQSTFNYTISYRKA</sequence>
<protein>
    <submittedName>
        <fullName evidence="1">Uncharacterized protein</fullName>
    </submittedName>
</protein>
<evidence type="ECO:0000313" key="2">
    <source>
        <dbReference type="Proteomes" id="UP000289738"/>
    </source>
</evidence>
<gene>
    <name evidence="1" type="ORF">Ahy_A08g037656</name>
</gene>
<reference evidence="1 2" key="1">
    <citation type="submission" date="2019-01" db="EMBL/GenBank/DDBJ databases">
        <title>Sequencing of cultivated peanut Arachis hypogaea provides insights into genome evolution and oil improvement.</title>
        <authorList>
            <person name="Chen X."/>
        </authorList>
    </citation>
    <scope>NUCLEOTIDE SEQUENCE [LARGE SCALE GENOMIC DNA]</scope>
    <source>
        <strain evidence="2">cv. Fuhuasheng</strain>
        <tissue evidence="1">Leaves</tissue>
    </source>
</reference>
<dbReference type="AlphaFoldDB" id="A0A445BRE6"/>
<name>A0A445BRE6_ARAHY</name>
<accession>A0A445BRE6</accession>
<organism evidence="1 2">
    <name type="scientific">Arachis hypogaea</name>
    <name type="common">Peanut</name>
    <dbReference type="NCBI Taxonomy" id="3818"/>
    <lineage>
        <taxon>Eukaryota</taxon>
        <taxon>Viridiplantae</taxon>
        <taxon>Streptophyta</taxon>
        <taxon>Embryophyta</taxon>
        <taxon>Tracheophyta</taxon>
        <taxon>Spermatophyta</taxon>
        <taxon>Magnoliopsida</taxon>
        <taxon>eudicotyledons</taxon>
        <taxon>Gunneridae</taxon>
        <taxon>Pentapetalae</taxon>
        <taxon>rosids</taxon>
        <taxon>fabids</taxon>
        <taxon>Fabales</taxon>
        <taxon>Fabaceae</taxon>
        <taxon>Papilionoideae</taxon>
        <taxon>50 kb inversion clade</taxon>
        <taxon>dalbergioids sensu lato</taxon>
        <taxon>Dalbergieae</taxon>
        <taxon>Pterocarpus clade</taxon>
        <taxon>Arachis</taxon>
    </lineage>
</organism>
<evidence type="ECO:0000313" key="1">
    <source>
        <dbReference type="EMBL" id="RYR41253.1"/>
    </source>
</evidence>
<dbReference type="EMBL" id="SDMP01000008">
    <property type="protein sequence ID" value="RYR41253.1"/>
    <property type="molecule type" value="Genomic_DNA"/>
</dbReference>
<dbReference type="Proteomes" id="UP000289738">
    <property type="component" value="Chromosome A08"/>
</dbReference>
<keyword evidence="2" id="KW-1185">Reference proteome</keyword>
<comment type="caution">
    <text evidence="1">The sequence shown here is derived from an EMBL/GenBank/DDBJ whole genome shotgun (WGS) entry which is preliminary data.</text>
</comment>